<evidence type="ECO:0000256" key="1">
    <source>
        <dbReference type="SAM" id="Phobius"/>
    </source>
</evidence>
<organism evidence="2 3">
    <name type="scientific">Roseburia amylophila</name>
    <dbReference type="NCBI Taxonomy" id="2981794"/>
    <lineage>
        <taxon>Bacteria</taxon>
        <taxon>Bacillati</taxon>
        <taxon>Bacillota</taxon>
        <taxon>Clostridia</taxon>
        <taxon>Lachnospirales</taxon>
        <taxon>Lachnospiraceae</taxon>
        <taxon>Roseburia</taxon>
    </lineage>
</organism>
<keyword evidence="1" id="KW-0812">Transmembrane</keyword>
<reference evidence="2" key="1">
    <citation type="submission" date="2021-10" db="EMBL/GenBank/DDBJ databases">
        <title>Anaerobic single-cell dispensing facilitates the cultivation of human gut bacteria.</title>
        <authorList>
            <person name="Afrizal A."/>
        </authorList>
    </citation>
    <scope>NUCLEOTIDE SEQUENCE</scope>
    <source>
        <strain evidence="2">CLA-AA-H204</strain>
    </source>
</reference>
<gene>
    <name evidence="2" type="ORF">LKD47_04310</name>
</gene>
<dbReference type="Pfam" id="PF09581">
    <property type="entry name" value="Spore_III_AF"/>
    <property type="match status" value="1"/>
</dbReference>
<dbReference type="AlphaFoldDB" id="A0AAW4WAH8"/>
<protein>
    <submittedName>
        <fullName evidence="2">Stage III sporulation protein AF</fullName>
    </submittedName>
</protein>
<sequence length="197" mass="22858">MDAILNWMKGILILFLIGHVMLYLVQNKTYEKYVHFFLRILILLAVMAPIASRLIDEDTLIQNMEQAQFFQELENVQNVNAISSAETADYRLQYEEACSGQVEDTLRQKGYAVAYSKVTLNEVYEIEHITIGMEKSGDNIEKNSSVHVSDIEIPAIEIKETEEKKEHTSQEYAELEKFVCENYLVDKTQIQIEEVRR</sequence>
<feature type="transmembrane region" description="Helical" evidence="1">
    <location>
        <begin position="36"/>
        <end position="55"/>
    </location>
</feature>
<name>A0AAW4WAH8_9FIRM</name>
<dbReference type="RefSeq" id="WP_227709773.1">
    <property type="nucleotide sequence ID" value="NZ_JAJEQW010000003.1"/>
</dbReference>
<evidence type="ECO:0000313" key="3">
    <source>
        <dbReference type="Proteomes" id="UP001198893"/>
    </source>
</evidence>
<feature type="transmembrane region" description="Helical" evidence="1">
    <location>
        <begin position="6"/>
        <end position="24"/>
    </location>
</feature>
<keyword evidence="1" id="KW-0472">Membrane</keyword>
<dbReference type="Proteomes" id="UP001198893">
    <property type="component" value="Unassembled WGS sequence"/>
</dbReference>
<proteinExistence type="predicted"/>
<keyword evidence="1" id="KW-1133">Transmembrane helix</keyword>
<dbReference type="EMBL" id="JAJEQW010000003">
    <property type="protein sequence ID" value="MCC2241529.1"/>
    <property type="molecule type" value="Genomic_DNA"/>
</dbReference>
<dbReference type="InterPro" id="IPR014245">
    <property type="entry name" value="Spore_III_AF"/>
</dbReference>
<comment type="caution">
    <text evidence="2">The sequence shown here is derived from an EMBL/GenBank/DDBJ whole genome shotgun (WGS) entry which is preliminary data.</text>
</comment>
<accession>A0AAW4WAH8</accession>
<evidence type="ECO:0000313" key="2">
    <source>
        <dbReference type="EMBL" id="MCC2241529.1"/>
    </source>
</evidence>